<dbReference type="InterPro" id="IPR043128">
    <property type="entry name" value="Rev_trsase/Diguanyl_cyclase"/>
</dbReference>
<dbReference type="GO" id="GO:0004527">
    <property type="term" value="F:exonuclease activity"/>
    <property type="evidence" value="ECO:0007669"/>
    <property type="project" value="UniProtKB-KW"/>
</dbReference>
<organism evidence="14">
    <name type="scientific">Mariniphaga anaerophila</name>
    <dbReference type="NCBI Taxonomy" id="1484053"/>
    <lineage>
        <taxon>Bacteria</taxon>
        <taxon>Pseudomonadati</taxon>
        <taxon>Bacteroidota</taxon>
        <taxon>Bacteroidia</taxon>
        <taxon>Marinilabiliales</taxon>
        <taxon>Prolixibacteraceae</taxon>
        <taxon>Mariniphaga</taxon>
    </lineage>
</organism>
<keyword evidence="6" id="KW-0547">Nucleotide-binding</keyword>
<dbReference type="SUPFAM" id="SSF109604">
    <property type="entry name" value="HD-domain/PDEase-like"/>
    <property type="match status" value="1"/>
</dbReference>
<dbReference type="Pfam" id="PF18211">
    <property type="entry name" value="Csm1_B"/>
    <property type="match status" value="1"/>
</dbReference>
<dbReference type="GO" id="GO:0016740">
    <property type="term" value="F:transferase activity"/>
    <property type="evidence" value="ECO:0007669"/>
    <property type="project" value="UniProtKB-KW"/>
</dbReference>
<dbReference type="Proteomes" id="UP000886047">
    <property type="component" value="Unassembled WGS sequence"/>
</dbReference>
<dbReference type="NCBIfam" id="TIGR02578">
    <property type="entry name" value="cas_TM1811_Csm1"/>
    <property type="match status" value="1"/>
</dbReference>
<dbReference type="InterPro" id="IPR013408">
    <property type="entry name" value="Cas10/Csm1"/>
</dbReference>
<keyword evidence="5" id="KW-0540">Nuclease</keyword>
<keyword evidence="11" id="KW-0051">Antiviral defense</keyword>
<dbReference type="GO" id="GO:0005524">
    <property type="term" value="F:ATP binding"/>
    <property type="evidence" value="ECO:0007669"/>
    <property type="project" value="UniProtKB-KW"/>
</dbReference>
<dbReference type="InterPro" id="IPR006674">
    <property type="entry name" value="HD_domain"/>
</dbReference>
<feature type="domain" description="GGDEF" evidence="13">
    <location>
        <begin position="567"/>
        <end position="715"/>
    </location>
</feature>
<dbReference type="InterPro" id="IPR000160">
    <property type="entry name" value="GGDEF_dom"/>
</dbReference>
<reference evidence="14" key="1">
    <citation type="journal article" date="2020" name="mSystems">
        <title>Genome- and Community-Level Interaction Insights into Carbon Utilization and Element Cycling Functions of Hydrothermarchaeota in Hydrothermal Sediment.</title>
        <authorList>
            <person name="Zhou Z."/>
            <person name="Liu Y."/>
            <person name="Xu W."/>
            <person name="Pan J."/>
            <person name="Luo Z.H."/>
            <person name="Li M."/>
        </authorList>
    </citation>
    <scope>NUCLEOTIDE SEQUENCE [LARGE SCALE GENOMIC DNA]</scope>
    <source>
        <strain evidence="14">SpSt-1217</strain>
    </source>
</reference>
<dbReference type="Pfam" id="PF22335">
    <property type="entry name" value="Cas10-Cmr2_palm2"/>
    <property type="match status" value="1"/>
</dbReference>
<proteinExistence type="inferred from homology"/>
<evidence type="ECO:0000256" key="2">
    <source>
        <dbReference type="ARBA" id="ARBA00005700"/>
    </source>
</evidence>
<dbReference type="GO" id="GO:0004519">
    <property type="term" value="F:endonuclease activity"/>
    <property type="evidence" value="ECO:0007669"/>
    <property type="project" value="UniProtKB-KW"/>
</dbReference>
<dbReference type="Pfam" id="PF01966">
    <property type="entry name" value="HD"/>
    <property type="match status" value="1"/>
</dbReference>
<dbReference type="EMBL" id="DSDK01000523">
    <property type="protein sequence ID" value="HDR51891.1"/>
    <property type="molecule type" value="Genomic_DNA"/>
</dbReference>
<evidence type="ECO:0000256" key="4">
    <source>
        <dbReference type="ARBA" id="ARBA00022679"/>
    </source>
</evidence>
<evidence type="ECO:0000256" key="11">
    <source>
        <dbReference type="ARBA" id="ARBA00023118"/>
    </source>
</evidence>
<evidence type="ECO:0000256" key="6">
    <source>
        <dbReference type="ARBA" id="ARBA00022741"/>
    </source>
</evidence>
<evidence type="ECO:0000313" key="14">
    <source>
        <dbReference type="EMBL" id="HDR51891.1"/>
    </source>
</evidence>
<evidence type="ECO:0000256" key="9">
    <source>
        <dbReference type="ARBA" id="ARBA00022839"/>
    </source>
</evidence>
<evidence type="ECO:0000256" key="8">
    <source>
        <dbReference type="ARBA" id="ARBA00022801"/>
    </source>
</evidence>
<dbReference type="AlphaFoldDB" id="A0A831PRD9"/>
<dbReference type="Gene3D" id="3.30.70.270">
    <property type="match status" value="1"/>
</dbReference>
<comment type="cofactor">
    <cofactor evidence="1">
        <name>a divalent metal cation</name>
        <dbReference type="ChEBI" id="CHEBI:60240"/>
    </cofactor>
</comment>
<protein>
    <recommendedName>
        <fullName evidence="3">CRISPR system single-strand-specific deoxyribonuclease Cas10/Csm1 (subtype III-A)</fullName>
    </recommendedName>
    <alternativeName>
        <fullName evidence="12">Cyclic oligoadenylate synthase</fullName>
    </alternativeName>
</protein>
<evidence type="ECO:0000256" key="3">
    <source>
        <dbReference type="ARBA" id="ARBA00014333"/>
    </source>
</evidence>
<evidence type="ECO:0000256" key="1">
    <source>
        <dbReference type="ARBA" id="ARBA00001968"/>
    </source>
</evidence>
<accession>A0A831PRD9</accession>
<gene>
    <name evidence="14" type="primary">cas10</name>
    <name evidence="14" type="ORF">ENN90_09800</name>
</gene>
<dbReference type="PANTHER" id="PTHR36528">
    <property type="entry name" value="CRISPR SYSTEM SINGLE-STRAND-SPECIFIC DEOXYRIBONUCLEASE CAS10/CSM1 (SUBTYPE III-A)"/>
    <property type="match status" value="1"/>
</dbReference>
<evidence type="ECO:0000259" key="13">
    <source>
        <dbReference type="PROSITE" id="PS50887"/>
    </source>
</evidence>
<evidence type="ECO:0000256" key="5">
    <source>
        <dbReference type="ARBA" id="ARBA00022722"/>
    </source>
</evidence>
<sequence length="715" mass="81944">MNRDTLRDKVYLAALLHDIGKFYQRADTAGVAKSKLLSDSVKNSESVFCPEYKGNYSHKHVLWTVQFIEDMGMHLKKISGESEFSLEHLAAKHHKPSNLYEQIIQMADHFSSGMDRVDGTPYKVETKNWDSFKKVRMLSIFENLMKTGETIPEFQLPVKDIDLTETFFPKSNFNANPDYKTLWGNFEKEVKFIQTDSYIVFAESLYALLYKYTCNIVSSTINLPDVSLFDHLKTSAAIAVCLYDVAKQNGFQSVQEIRKHGNPLLLVGGDVSGIQNYIYDILSKSAAKNLKGRSFYVQLLVDTIIQKLLNELNLFSSNVIYSSGGGFYMLAANTSDTKEKLEKAVREISEKILDKHGTGLYLALETEEVSIDSVKNKTIHENWKNLTEKLKRQKRQRFKNQLAEKYDYFFEPSGEGADLERDAFTGEEFLLNEKRITYKDDNFGELVIKPYTKQQIRLGQLLKRASYWISADEELKFIDRKYEVEVCELGIYHYFLTETDLKNYRSRLRDYKGKVRILNVNNTNFLDPENGINNIFGFNLYGGNKYPVDDKGEPLGFDKLAGEGDLKRLGFLRMDVDNLGAVFASGFTDEKRTFSRYSTLSRSLDYFFKGFINTIWEKEKYNQSTFIIYSGGDDLFLVGRWDVLMEMAEEIREKFRGWTCYNPQLTISGGIAVVDEKFPVLKAAQMAGNAEEEAKEHAIPNSSGKPKNAFSVLGM</sequence>
<evidence type="ECO:0000256" key="12">
    <source>
        <dbReference type="ARBA" id="ARBA00032922"/>
    </source>
</evidence>
<dbReference type="GO" id="GO:0051607">
    <property type="term" value="P:defense response to virus"/>
    <property type="evidence" value="ECO:0007669"/>
    <property type="project" value="UniProtKB-KW"/>
</dbReference>
<keyword evidence="9" id="KW-0269">Exonuclease</keyword>
<dbReference type="Gene3D" id="1.10.3210.10">
    <property type="entry name" value="Hypothetical protein af1432"/>
    <property type="match status" value="1"/>
</dbReference>
<dbReference type="PROSITE" id="PS50887">
    <property type="entry name" value="GGDEF"/>
    <property type="match status" value="1"/>
</dbReference>
<evidence type="ECO:0000256" key="7">
    <source>
        <dbReference type="ARBA" id="ARBA00022759"/>
    </source>
</evidence>
<evidence type="ECO:0000256" key="10">
    <source>
        <dbReference type="ARBA" id="ARBA00022840"/>
    </source>
</evidence>
<keyword evidence="4" id="KW-0808">Transferase</keyword>
<comment type="caution">
    <text evidence="14">The sequence shown here is derived from an EMBL/GenBank/DDBJ whole genome shotgun (WGS) entry which is preliminary data.</text>
</comment>
<feature type="non-terminal residue" evidence="14">
    <location>
        <position position="715"/>
    </location>
</feature>
<dbReference type="InterPro" id="IPR052117">
    <property type="entry name" value="Cas10/Csm1_subtype-III-A"/>
</dbReference>
<name>A0A831PRD9_9BACT</name>
<keyword evidence="7" id="KW-0255">Endonuclease</keyword>
<dbReference type="InterPro" id="IPR054767">
    <property type="entry name" value="Cas10-Cmr2_palm2"/>
</dbReference>
<keyword evidence="8" id="KW-0378">Hydrolase</keyword>
<dbReference type="InterPro" id="IPR041062">
    <property type="entry name" value="Csm1_B"/>
</dbReference>
<comment type="similarity">
    <text evidence="2">Belongs to the CRISPR-associated Cas10/Csm1 family.</text>
</comment>
<keyword evidence="10" id="KW-0067">ATP-binding</keyword>
<dbReference type="PANTHER" id="PTHR36528:SF1">
    <property type="entry name" value="CRISPR SYSTEM SINGLE-STRAND-SPECIFIC DEOXYRIBONUCLEASE CAS10_CSM1 (SUBTYPE III-A)"/>
    <property type="match status" value="1"/>
</dbReference>